<dbReference type="GO" id="GO:0016788">
    <property type="term" value="F:hydrolase activity, acting on ester bonds"/>
    <property type="evidence" value="ECO:0007669"/>
    <property type="project" value="InterPro"/>
</dbReference>
<evidence type="ECO:0000256" key="6">
    <source>
        <dbReference type="ARBA" id="ARBA00022963"/>
    </source>
</evidence>
<comment type="caution">
    <text evidence="9">The sequence shown here is derived from an EMBL/GenBank/DDBJ whole genome shotgun (WGS) entry which is preliminary data.</text>
</comment>
<keyword evidence="4 8" id="KW-0732">Signal</keyword>
<dbReference type="InterPro" id="IPR035669">
    <property type="entry name" value="SGNH_plant_lipase-like"/>
</dbReference>
<comment type="subcellular location">
    <subcellularLocation>
        <location evidence="1">Secreted</location>
    </subcellularLocation>
</comment>
<accession>A0A5N5MCC5</accession>
<dbReference type="CDD" id="cd01837">
    <property type="entry name" value="SGNH_plant_lipase_like"/>
    <property type="match status" value="1"/>
</dbReference>
<keyword evidence="6" id="KW-0442">Lipid degradation</keyword>
<dbReference type="Proteomes" id="UP000326939">
    <property type="component" value="Chromosome 6"/>
</dbReference>
<dbReference type="EMBL" id="VDCV01000006">
    <property type="protein sequence ID" value="KAB5552669.1"/>
    <property type="molecule type" value="Genomic_DNA"/>
</dbReference>
<evidence type="ECO:0008006" key="11">
    <source>
        <dbReference type="Google" id="ProtNLM"/>
    </source>
</evidence>
<protein>
    <recommendedName>
        <fullName evidence="11">SGNH hydrolase-type esterase domain-containing protein</fullName>
    </recommendedName>
</protein>
<dbReference type="SUPFAM" id="SSF52266">
    <property type="entry name" value="SGNH hydrolase"/>
    <property type="match status" value="1"/>
</dbReference>
<dbReference type="PANTHER" id="PTHR45650:SF9">
    <property type="entry name" value="SGNH HYDROLASE-TYPE ESTERASE DOMAIN-CONTAINING PROTEIN"/>
    <property type="match status" value="1"/>
</dbReference>
<gene>
    <name evidence="9" type="ORF">DKX38_009980</name>
</gene>
<evidence type="ECO:0000256" key="5">
    <source>
        <dbReference type="ARBA" id="ARBA00022801"/>
    </source>
</evidence>
<evidence type="ECO:0000256" key="7">
    <source>
        <dbReference type="ARBA" id="ARBA00023098"/>
    </source>
</evidence>
<keyword evidence="7" id="KW-0443">Lipid metabolism</keyword>
<dbReference type="AlphaFoldDB" id="A0A5N5MCC5"/>
<dbReference type="GO" id="GO:0016042">
    <property type="term" value="P:lipid catabolic process"/>
    <property type="evidence" value="ECO:0007669"/>
    <property type="project" value="UniProtKB-KW"/>
</dbReference>
<dbReference type="InterPro" id="IPR051238">
    <property type="entry name" value="GDSL_esterase/lipase"/>
</dbReference>
<dbReference type="InterPro" id="IPR001087">
    <property type="entry name" value="GDSL"/>
</dbReference>
<dbReference type="Gene3D" id="3.40.50.1110">
    <property type="entry name" value="SGNH hydrolase"/>
    <property type="match status" value="1"/>
</dbReference>
<comment type="similarity">
    <text evidence="2">Belongs to the 'GDSL' lipolytic enzyme family.</text>
</comment>
<keyword evidence="5" id="KW-0378">Hydrolase</keyword>
<evidence type="ECO:0000313" key="9">
    <source>
        <dbReference type="EMBL" id="KAB5552669.1"/>
    </source>
</evidence>
<evidence type="ECO:0000256" key="8">
    <source>
        <dbReference type="SAM" id="SignalP"/>
    </source>
</evidence>
<reference evidence="10" key="1">
    <citation type="journal article" date="2019" name="Gigascience">
        <title>De novo genome assembly of the endangered Acer yangbiense, a plant species with extremely small populations endemic to Yunnan Province, China.</title>
        <authorList>
            <person name="Yang J."/>
            <person name="Wariss H.M."/>
            <person name="Tao L."/>
            <person name="Zhang R."/>
            <person name="Yun Q."/>
            <person name="Hollingsworth P."/>
            <person name="Dao Z."/>
            <person name="Luo G."/>
            <person name="Guo H."/>
            <person name="Ma Y."/>
            <person name="Sun W."/>
        </authorList>
    </citation>
    <scope>NUCLEOTIDE SEQUENCE [LARGE SCALE GENOMIC DNA]</scope>
    <source>
        <strain evidence="10">cv. br00</strain>
    </source>
</reference>
<dbReference type="InterPro" id="IPR036514">
    <property type="entry name" value="SGNH_hydro_sf"/>
</dbReference>
<name>A0A5N5MCC5_9ROSI</name>
<dbReference type="PANTHER" id="PTHR45650">
    <property type="entry name" value="GDSL-LIKE LIPASE/ACYLHYDROLASE-RELATED"/>
    <property type="match status" value="1"/>
</dbReference>
<proteinExistence type="inferred from homology"/>
<keyword evidence="10" id="KW-1185">Reference proteome</keyword>
<evidence type="ECO:0000313" key="10">
    <source>
        <dbReference type="Proteomes" id="UP000326939"/>
    </source>
</evidence>
<organism evidence="9 10">
    <name type="scientific">Salix brachista</name>
    <dbReference type="NCBI Taxonomy" id="2182728"/>
    <lineage>
        <taxon>Eukaryota</taxon>
        <taxon>Viridiplantae</taxon>
        <taxon>Streptophyta</taxon>
        <taxon>Embryophyta</taxon>
        <taxon>Tracheophyta</taxon>
        <taxon>Spermatophyta</taxon>
        <taxon>Magnoliopsida</taxon>
        <taxon>eudicotyledons</taxon>
        <taxon>Gunneridae</taxon>
        <taxon>Pentapetalae</taxon>
        <taxon>rosids</taxon>
        <taxon>fabids</taxon>
        <taxon>Malpighiales</taxon>
        <taxon>Salicaceae</taxon>
        <taxon>Saliceae</taxon>
        <taxon>Salix</taxon>
    </lineage>
</organism>
<keyword evidence="3" id="KW-0964">Secreted</keyword>
<evidence type="ECO:0000256" key="3">
    <source>
        <dbReference type="ARBA" id="ARBA00022525"/>
    </source>
</evidence>
<dbReference type="GO" id="GO:0005576">
    <property type="term" value="C:extracellular region"/>
    <property type="evidence" value="ECO:0007669"/>
    <property type="project" value="UniProtKB-SubCell"/>
</dbReference>
<evidence type="ECO:0000256" key="4">
    <source>
        <dbReference type="ARBA" id="ARBA00022729"/>
    </source>
</evidence>
<evidence type="ECO:0000256" key="1">
    <source>
        <dbReference type="ARBA" id="ARBA00004613"/>
    </source>
</evidence>
<sequence length="417" mass="46375">MASGLKALWALSMALLVSNWQHWARGKATPQVPCYFVFGDSLFDNGNNNYLSTPVKVNYLPYGIDFPTGASGRCSNGLNIADTIAEQLGFDSFITDFGIGSCTNFLDGVNYGSSGAGILDDTGSLSGELFTMNIQLYNHKITVSRIAKQLGSDEVAKKYLSQCIYATDMGHNDYLNNYFLDNYNSSQLYTPETYAEHLIETYTAQLEDLYSTGARKIAVFGLVRVGCMPSNIQQHPSELDNSSCAYKLNEDIQIFNTKLQTLVEELNANHTDAAFTYINSYDIDSDVTNNGTDKLLFLLVFFSCIEKMVGHRQYFPFITDITFASTSHAGFKFTRESCCNVMETGGVPCKSLSIPCANRSEYVYWDGAHFTEAKAWAFGKRAYKRQSSQDAYPYDISELAQLKLPENDVSIANHAQL</sequence>
<feature type="chain" id="PRO_5024441677" description="SGNH hydrolase-type esterase domain-containing protein" evidence="8">
    <location>
        <begin position="27"/>
        <end position="417"/>
    </location>
</feature>
<feature type="signal peptide" evidence="8">
    <location>
        <begin position="1"/>
        <end position="26"/>
    </location>
</feature>
<evidence type="ECO:0000256" key="2">
    <source>
        <dbReference type="ARBA" id="ARBA00008668"/>
    </source>
</evidence>
<dbReference type="Pfam" id="PF00657">
    <property type="entry name" value="Lipase_GDSL"/>
    <property type="match status" value="1"/>
</dbReference>